<accession>A0ABN7V730</accession>
<proteinExistence type="predicted"/>
<comment type="caution">
    <text evidence="1">The sequence shown here is derived from an EMBL/GenBank/DDBJ whole genome shotgun (WGS) entry which is preliminary data.</text>
</comment>
<dbReference type="Proteomes" id="UP000789901">
    <property type="component" value="Unassembled WGS sequence"/>
</dbReference>
<reference evidence="1 2" key="1">
    <citation type="submission" date="2021-06" db="EMBL/GenBank/DDBJ databases">
        <authorList>
            <person name="Kallberg Y."/>
            <person name="Tangrot J."/>
            <person name="Rosling A."/>
        </authorList>
    </citation>
    <scope>NUCLEOTIDE SEQUENCE [LARGE SCALE GENOMIC DNA]</scope>
    <source>
        <strain evidence="1 2">120-4 pot B 10/14</strain>
    </source>
</reference>
<protein>
    <submittedName>
        <fullName evidence="1">33706_t:CDS:1</fullName>
    </submittedName>
</protein>
<sequence length="43" mass="5082">LADLGTYSEAEYYLSLLYINKQGITNEETFPSLEYSKQFNKWL</sequence>
<name>A0ABN7V730_GIGMA</name>
<organism evidence="1 2">
    <name type="scientific">Gigaspora margarita</name>
    <dbReference type="NCBI Taxonomy" id="4874"/>
    <lineage>
        <taxon>Eukaryota</taxon>
        <taxon>Fungi</taxon>
        <taxon>Fungi incertae sedis</taxon>
        <taxon>Mucoromycota</taxon>
        <taxon>Glomeromycotina</taxon>
        <taxon>Glomeromycetes</taxon>
        <taxon>Diversisporales</taxon>
        <taxon>Gigasporaceae</taxon>
        <taxon>Gigaspora</taxon>
    </lineage>
</organism>
<dbReference type="EMBL" id="CAJVQB010010327">
    <property type="protein sequence ID" value="CAG8738864.1"/>
    <property type="molecule type" value="Genomic_DNA"/>
</dbReference>
<keyword evidence="2" id="KW-1185">Reference proteome</keyword>
<gene>
    <name evidence="1" type="ORF">GMARGA_LOCUS15161</name>
</gene>
<feature type="non-terminal residue" evidence="1">
    <location>
        <position position="1"/>
    </location>
</feature>
<evidence type="ECO:0000313" key="1">
    <source>
        <dbReference type="EMBL" id="CAG8738864.1"/>
    </source>
</evidence>
<evidence type="ECO:0000313" key="2">
    <source>
        <dbReference type="Proteomes" id="UP000789901"/>
    </source>
</evidence>